<feature type="domain" description="HU" evidence="12">
    <location>
        <begin position="22"/>
        <end position="132"/>
    </location>
</feature>
<evidence type="ECO:0000313" key="13">
    <source>
        <dbReference type="EMBL" id="EDV05916.1"/>
    </source>
</evidence>
<evidence type="ECO:0000256" key="5">
    <source>
        <dbReference type="ARBA" id="ARBA00022705"/>
    </source>
</evidence>
<comment type="subcellular location">
    <subcellularLocation>
        <location evidence="1">Virion</location>
    </subcellularLocation>
</comment>
<organism evidence="13 14">
    <name type="scientific">Bacteroides intestinalis DSM 17393</name>
    <dbReference type="NCBI Taxonomy" id="471870"/>
    <lineage>
        <taxon>Bacteria</taxon>
        <taxon>Pseudomonadati</taxon>
        <taxon>Bacteroidota</taxon>
        <taxon>Bacteroidia</taxon>
        <taxon>Bacteroidales</taxon>
        <taxon>Bacteroidaceae</taxon>
        <taxon>Bacteroides</taxon>
    </lineage>
</organism>
<evidence type="ECO:0000256" key="3">
    <source>
        <dbReference type="ARBA" id="ARBA00011738"/>
    </source>
</evidence>
<evidence type="ECO:0000256" key="4">
    <source>
        <dbReference type="ARBA" id="ARBA00016145"/>
    </source>
</evidence>
<dbReference type="GO" id="GO:0003677">
    <property type="term" value="F:DNA binding"/>
    <property type="evidence" value="ECO:0007669"/>
    <property type="project" value="UniProtKB-KW"/>
</dbReference>
<comment type="subunit">
    <text evidence="3">Homodimer.</text>
</comment>
<evidence type="ECO:0000256" key="10">
    <source>
        <dbReference type="ARBA" id="ARBA00046140"/>
    </source>
</evidence>
<evidence type="ECO:0000256" key="7">
    <source>
        <dbReference type="ARBA" id="ARBA00023125"/>
    </source>
</evidence>
<evidence type="ECO:0000256" key="2">
    <source>
        <dbReference type="ARBA" id="ARBA00010529"/>
    </source>
</evidence>
<dbReference type="Gene3D" id="4.10.520.10">
    <property type="entry name" value="IHF-like DNA-binding proteins"/>
    <property type="match status" value="1"/>
</dbReference>
<sequence length="182" mass="19604">MVKLKTQKSNIFINNLKPMQIMPVFYKAAQSILENKAGKKLFYPRIVLKGNVTTDQIAREIAEYSSLSKGDTKNTIDNLVRVMTTHLQSSESVTLDGFGTFRMTMKSNGKGVEAADKVSAAQATLTVRFLPSYTKNPDRTVATRSMVTGVKCLPYNSKVTGNGSGGGSSSGGDGGIEDNPLD</sequence>
<dbReference type="GO" id="GO:0030527">
    <property type="term" value="F:structural constituent of chromatin"/>
    <property type="evidence" value="ECO:0007669"/>
    <property type="project" value="InterPro"/>
</dbReference>
<dbReference type="InterPro" id="IPR005902">
    <property type="entry name" value="HU_DNA-bd_put"/>
</dbReference>
<keyword evidence="7 13" id="KW-0238">DNA-binding</keyword>
<dbReference type="InterPro" id="IPR000119">
    <property type="entry name" value="Hist_DNA-bd"/>
</dbReference>
<dbReference type="NCBIfam" id="TIGR01201">
    <property type="entry name" value="HU_rel"/>
    <property type="match status" value="1"/>
</dbReference>
<gene>
    <name evidence="13" type="ORF">BACINT_01000</name>
</gene>
<reference evidence="13 14" key="2">
    <citation type="submission" date="2008-04" db="EMBL/GenBank/DDBJ databases">
        <authorList>
            <person name="Fulton L."/>
            <person name="Clifton S."/>
            <person name="Fulton B."/>
            <person name="Xu J."/>
            <person name="Minx P."/>
            <person name="Pepin K.H."/>
            <person name="Johnson M."/>
            <person name="Thiruvilangam P."/>
            <person name="Bhonagiri V."/>
            <person name="Nash W.E."/>
            <person name="Mardis E.R."/>
            <person name="Wilson R.K."/>
        </authorList>
    </citation>
    <scope>NUCLEOTIDE SEQUENCE [LARGE SCALE GENOMIC DNA]</scope>
    <source>
        <strain evidence="13 14">DSM 17393</strain>
    </source>
</reference>
<dbReference type="Proteomes" id="UP000004596">
    <property type="component" value="Unassembled WGS sequence"/>
</dbReference>
<dbReference type="Pfam" id="PF18291">
    <property type="entry name" value="HU-HIG"/>
    <property type="match status" value="1"/>
</dbReference>
<comment type="similarity">
    <text evidence="2">Belongs to the bacterial histone-like protein family.</text>
</comment>
<dbReference type="eggNOG" id="COG0776">
    <property type="taxonomic scope" value="Bacteria"/>
</dbReference>
<comment type="caution">
    <text evidence="13">The sequence shown here is derived from an EMBL/GenBank/DDBJ whole genome shotgun (WGS) entry which is preliminary data.</text>
</comment>
<feature type="compositionally biased region" description="Gly residues" evidence="11">
    <location>
        <begin position="162"/>
        <end position="174"/>
    </location>
</feature>
<dbReference type="SUPFAM" id="SSF47729">
    <property type="entry name" value="IHF-like DNA-binding proteins"/>
    <property type="match status" value="1"/>
</dbReference>
<evidence type="ECO:0000256" key="6">
    <source>
        <dbReference type="ARBA" id="ARBA00022921"/>
    </source>
</evidence>
<evidence type="ECO:0000256" key="11">
    <source>
        <dbReference type="SAM" id="MobiDB-lite"/>
    </source>
</evidence>
<dbReference type="InterPro" id="IPR041607">
    <property type="entry name" value="HU-HIG"/>
</dbReference>
<feature type="region of interest" description="Disordered" evidence="11">
    <location>
        <begin position="158"/>
        <end position="182"/>
    </location>
</feature>
<dbReference type="AlphaFoldDB" id="B3C937"/>
<name>B3C937_9BACE</name>
<proteinExistence type="inferred from homology"/>
<accession>B3C937</accession>
<dbReference type="STRING" id="471870.BACINT_01000"/>
<evidence type="ECO:0000256" key="1">
    <source>
        <dbReference type="ARBA" id="ARBA00004328"/>
    </source>
</evidence>
<dbReference type="PANTHER" id="PTHR33175">
    <property type="entry name" value="DNA-BINDING PROTEIN HU"/>
    <property type="match status" value="1"/>
</dbReference>
<dbReference type="EMBL" id="ABJL02000007">
    <property type="protein sequence ID" value="EDV05916.1"/>
    <property type="molecule type" value="Genomic_DNA"/>
</dbReference>
<comment type="function">
    <text evidence="10">DNA-binding protein that plays a critical role in nucleoid compaction, genome replication and DNA replication and transcription. Binds to both ssDNA and dsDNA with a binding site covering about 15 nucleotides. Displays DNA-supercoiling activity only when associated with the viral DNA topoisomerase 2.</text>
</comment>
<dbReference type="GO" id="GO:0006260">
    <property type="term" value="P:DNA replication"/>
    <property type="evidence" value="ECO:0007669"/>
    <property type="project" value="UniProtKB-KW"/>
</dbReference>
<dbReference type="PANTHER" id="PTHR33175:SF13">
    <property type="entry name" value="HISTONE-LIKE PROTEIN"/>
    <property type="match status" value="1"/>
</dbReference>
<evidence type="ECO:0000256" key="8">
    <source>
        <dbReference type="ARBA" id="ARBA00033120"/>
    </source>
</evidence>
<keyword evidence="5" id="KW-0235">DNA replication</keyword>
<evidence type="ECO:0000313" key="14">
    <source>
        <dbReference type="Proteomes" id="UP000004596"/>
    </source>
</evidence>
<evidence type="ECO:0000256" key="9">
    <source>
        <dbReference type="ARBA" id="ARBA00033227"/>
    </source>
</evidence>
<protein>
    <recommendedName>
        <fullName evidence="4">Viral histone-like protein</fullName>
    </recommendedName>
    <alternativeName>
        <fullName evidence="9">DNA-binding protein pA104R</fullName>
    </alternativeName>
    <alternativeName>
        <fullName evidence="8">pA104R</fullName>
    </alternativeName>
</protein>
<dbReference type="InterPro" id="IPR010992">
    <property type="entry name" value="IHF-like_DNA-bd_dom_sf"/>
</dbReference>
<dbReference type="GO" id="GO:0005829">
    <property type="term" value="C:cytosol"/>
    <property type="evidence" value="ECO:0007669"/>
    <property type="project" value="TreeGrafter"/>
</dbReference>
<evidence type="ECO:0000259" key="12">
    <source>
        <dbReference type="Pfam" id="PF18291"/>
    </source>
</evidence>
<keyword evidence="6" id="KW-0426">Late protein</keyword>
<reference evidence="13 14" key="1">
    <citation type="submission" date="2008-04" db="EMBL/GenBank/DDBJ databases">
        <title>Draft genome sequence of Bacteroides intestinalis (DSM 17393).</title>
        <authorList>
            <person name="Sudarsanam P."/>
            <person name="Ley R."/>
            <person name="Guruge J."/>
            <person name="Turnbaugh P.J."/>
            <person name="Mahowald M."/>
            <person name="Liep D."/>
            <person name="Gordon J."/>
        </authorList>
    </citation>
    <scope>NUCLEOTIDE SEQUENCE [LARGE SCALE GENOMIC DNA]</scope>
    <source>
        <strain evidence="13 14">DSM 17393</strain>
    </source>
</reference>